<name>A0ABR5ALG5_9BACL</name>
<dbReference type="InterPro" id="IPR018639">
    <property type="entry name" value="DUF2062"/>
</dbReference>
<dbReference type="PANTHER" id="PTHR40547">
    <property type="entry name" value="SLL0298 PROTEIN"/>
    <property type="match status" value="1"/>
</dbReference>
<sequence>MIPLKKRFEWRNVGRWVRYKYLQLLRAKGGPHIVALGFSIGLAVEMFTLPTGGLAFFLIFPLVYLFRASLASSLIGFLFGKIIYLPMAFLNQKVGSWVMPKQSRHALLHQMPPWLADILKHSLNLIVGGMIVGAVLGLVLYFPLRMLLKYTTERRKERRRQRKAALHSHHNG</sequence>
<comment type="caution">
    <text evidence="3">The sequence shown here is derived from an EMBL/GenBank/DDBJ whole genome shotgun (WGS) entry which is preliminary data.</text>
</comment>
<proteinExistence type="predicted"/>
<protein>
    <recommendedName>
        <fullName evidence="2">DUF2062 domain-containing protein</fullName>
    </recommendedName>
</protein>
<feature type="transmembrane region" description="Helical" evidence="1">
    <location>
        <begin position="21"/>
        <end position="41"/>
    </location>
</feature>
<evidence type="ECO:0000313" key="3">
    <source>
        <dbReference type="EMBL" id="KIL41876.1"/>
    </source>
</evidence>
<keyword evidence="1" id="KW-1133">Transmembrane helix</keyword>
<keyword evidence="1" id="KW-0472">Membrane</keyword>
<dbReference type="EMBL" id="JXAK01000005">
    <property type="protein sequence ID" value="KIL41876.1"/>
    <property type="molecule type" value="Genomic_DNA"/>
</dbReference>
<organism evidence="3 4">
    <name type="scientific">Gordoniibacillus kamchatkensis</name>
    <dbReference type="NCBI Taxonomy" id="1590651"/>
    <lineage>
        <taxon>Bacteria</taxon>
        <taxon>Bacillati</taxon>
        <taxon>Bacillota</taxon>
        <taxon>Bacilli</taxon>
        <taxon>Bacillales</taxon>
        <taxon>Paenibacillaceae</taxon>
        <taxon>Gordoniibacillus</taxon>
    </lineage>
</organism>
<dbReference type="Proteomes" id="UP000031967">
    <property type="component" value="Unassembled WGS sequence"/>
</dbReference>
<gene>
    <name evidence="3" type="ORF">SD70_04495</name>
</gene>
<dbReference type="RefSeq" id="WP_041046056.1">
    <property type="nucleotide sequence ID" value="NZ_JXAK01000005.1"/>
</dbReference>
<evidence type="ECO:0000259" key="2">
    <source>
        <dbReference type="Pfam" id="PF09835"/>
    </source>
</evidence>
<evidence type="ECO:0000313" key="4">
    <source>
        <dbReference type="Proteomes" id="UP000031967"/>
    </source>
</evidence>
<accession>A0ABR5ALG5</accession>
<feature type="transmembrane region" description="Helical" evidence="1">
    <location>
        <begin position="73"/>
        <end position="90"/>
    </location>
</feature>
<feature type="transmembrane region" description="Helical" evidence="1">
    <location>
        <begin position="125"/>
        <end position="148"/>
    </location>
</feature>
<reference evidence="3 4" key="1">
    <citation type="submission" date="2014-12" db="EMBL/GenBank/DDBJ databases">
        <title>Draft genome sequence of Paenibacillus kamchatkensis strain B-2647.</title>
        <authorList>
            <person name="Karlyshev A.V."/>
            <person name="Kudryashova E.B."/>
        </authorList>
    </citation>
    <scope>NUCLEOTIDE SEQUENCE [LARGE SCALE GENOMIC DNA]</scope>
    <source>
        <strain evidence="3 4">VKM B-2647</strain>
    </source>
</reference>
<keyword evidence="1" id="KW-0812">Transmembrane</keyword>
<keyword evidence="4" id="KW-1185">Reference proteome</keyword>
<feature type="transmembrane region" description="Helical" evidence="1">
    <location>
        <begin position="47"/>
        <end position="66"/>
    </location>
</feature>
<evidence type="ECO:0000256" key="1">
    <source>
        <dbReference type="SAM" id="Phobius"/>
    </source>
</evidence>
<dbReference type="Pfam" id="PF09835">
    <property type="entry name" value="DUF2062"/>
    <property type="match status" value="1"/>
</dbReference>
<feature type="domain" description="DUF2062" evidence="2">
    <location>
        <begin position="15"/>
        <end position="156"/>
    </location>
</feature>
<dbReference type="PANTHER" id="PTHR40547:SF1">
    <property type="entry name" value="SLL0298 PROTEIN"/>
    <property type="match status" value="1"/>
</dbReference>